<proteinExistence type="predicted"/>
<gene>
    <name evidence="1" type="ORF">IEO21_08206</name>
</gene>
<reference evidence="1" key="2">
    <citation type="journal article" name="Front. Microbiol.">
        <title>Degradative Capacity of Two Strains of Rhodonia placenta: From Phenotype to Genotype.</title>
        <authorList>
            <person name="Kolle M."/>
            <person name="Horta M.A.C."/>
            <person name="Nowrousian M."/>
            <person name="Ohm R.A."/>
            <person name="Benz J.P."/>
            <person name="Pilgard A."/>
        </authorList>
    </citation>
    <scope>NUCLEOTIDE SEQUENCE</scope>
    <source>
        <strain evidence="1">FPRL280</strain>
    </source>
</reference>
<dbReference type="Proteomes" id="UP000639403">
    <property type="component" value="Unassembled WGS sequence"/>
</dbReference>
<comment type="caution">
    <text evidence="1">The sequence shown here is derived from an EMBL/GenBank/DDBJ whole genome shotgun (WGS) entry which is preliminary data.</text>
</comment>
<evidence type="ECO:0000313" key="2">
    <source>
        <dbReference type="Proteomes" id="UP000639403"/>
    </source>
</evidence>
<sequence>MHTILYTSFRPHSDSIVDYLCPRQTVLSRETSSSVTCASVACPGFAHSLLAIKNAPGHSEGIWPAEYTGTEQLQTEAQNFDASMASAPDVDVETTYECIPPAQNFNAGVWFLEYVVPTWMAKIKVEAPTAAVTYVRLLRENKHLKEGHADHAMAKISPDLSSTLKDEPVRLLLLDELRSSLEEVPMRKRPETYRNLINTMIKGGGLPEEKRLGNPRQIVYESMPSLRATEKPHATDAKAIIESSDVGKTQTQLIEEVSSNDLDPDGQPAQDANNLLPSSDLRLTANKALVSQPTHQQIMDKAPAFPHTSRPLGLLFEMNALKMNFPPFDVLQWK</sequence>
<organism evidence="1 2">
    <name type="scientific">Rhodonia placenta</name>
    <dbReference type="NCBI Taxonomy" id="104341"/>
    <lineage>
        <taxon>Eukaryota</taxon>
        <taxon>Fungi</taxon>
        <taxon>Dikarya</taxon>
        <taxon>Basidiomycota</taxon>
        <taxon>Agaricomycotina</taxon>
        <taxon>Agaricomycetes</taxon>
        <taxon>Polyporales</taxon>
        <taxon>Adustoporiaceae</taxon>
        <taxon>Rhodonia</taxon>
    </lineage>
</organism>
<reference evidence="1" key="1">
    <citation type="submission" date="2020-11" db="EMBL/GenBank/DDBJ databases">
        <authorList>
            <person name="Koelle M."/>
            <person name="Horta M.A.C."/>
            <person name="Nowrousian M."/>
            <person name="Ohm R.A."/>
            <person name="Benz P."/>
            <person name="Pilgard A."/>
        </authorList>
    </citation>
    <scope>NUCLEOTIDE SEQUENCE</scope>
    <source>
        <strain evidence="1">FPRL280</strain>
    </source>
</reference>
<protein>
    <submittedName>
        <fullName evidence="1">Uncharacterized protein</fullName>
    </submittedName>
</protein>
<dbReference type="EMBL" id="JADOXO010000274">
    <property type="protein sequence ID" value="KAF9807477.1"/>
    <property type="molecule type" value="Genomic_DNA"/>
</dbReference>
<name>A0A8H7NX44_9APHY</name>
<dbReference type="AlphaFoldDB" id="A0A8H7NX44"/>
<evidence type="ECO:0000313" key="1">
    <source>
        <dbReference type="EMBL" id="KAF9807477.1"/>
    </source>
</evidence>
<accession>A0A8H7NX44</accession>